<dbReference type="Proteomes" id="UP001207654">
    <property type="component" value="Unassembled WGS sequence"/>
</dbReference>
<feature type="transmembrane region" description="Helical" evidence="5">
    <location>
        <begin position="182"/>
        <end position="202"/>
    </location>
</feature>
<dbReference type="Pfam" id="PF01694">
    <property type="entry name" value="Rhomboid"/>
    <property type="match status" value="1"/>
</dbReference>
<dbReference type="PANTHER" id="PTHR43066">
    <property type="entry name" value="RHOMBOID-RELATED PROTEIN"/>
    <property type="match status" value="1"/>
</dbReference>
<name>A0ABT4A4L7_9BACT</name>
<keyword evidence="8" id="KW-1185">Reference proteome</keyword>
<keyword evidence="7" id="KW-0378">Hydrolase</keyword>
<evidence type="ECO:0000256" key="2">
    <source>
        <dbReference type="ARBA" id="ARBA00022692"/>
    </source>
</evidence>
<reference evidence="7 8" key="1">
    <citation type="submission" date="2022-11" db="EMBL/GenBank/DDBJ databases">
        <title>Minimal conservation of predation-associated metabolite biosynthetic gene clusters underscores biosynthetic potential of Myxococcota including descriptions for ten novel species: Archangium lansinium sp. nov., Myxococcus landrumus sp. nov., Nannocystis bai.</title>
        <authorList>
            <person name="Ahearne A."/>
            <person name="Stevens C."/>
            <person name="Phillips K."/>
        </authorList>
    </citation>
    <scope>NUCLEOTIDE SEQUENCE [LARGE SCALE GENOMIC DNA]</scope>
    <source>
        <strain evidence="7 8">MIWBW</strain>
    </source>
</reference>
<evidence type="ECO:0000256" key="3">
    <source>
        <dbReference type="ARBA" id="ARBA00022989"/>
    </source>
</evidence>
<feature type="transmembrane region" description="Helical" evidence="5">
    <location>
        <begin position="237"/>
        <end position="260"/>
    </location>
</feature>
<dbReference type="Gene3D" id="1.20.1540.10">
    <property type="entry name" value="Rhomboid-like"/>
    <property type="match status" value="1"/>
</dbReference>
<proteinExistence type="predicted"/>
<feature type="transmembrane region" description="Helical" evidence="5">
    <location>
        <begin position="76"/>
        <end position="95"/>
    </location>
</feature>
<evidence type="ECO:0000256" key="1">
    <source>
        <dbReference type="ARBA" id="ARBA00004141"/>
    </source>
</evidence>
<comment type="caution">
    <text evidence="7">The sequence shown here is derived from an EMBL/GenBank/DDBJ whole genome shotgun (WGS) entry which is preliminary data.</text>
</comment>
<evidence type="ECO:0000256" key="4">
    <source>
        <dbReference type="ARBA" id="ARBA00023136"/>
    </source>
</evidence>
<protein>
    <submittedName>
        <fullName evidence="7">Rhomboid family intramembrane serine protease</fullName>
    </submittedName>
</protein>
<feature type="domain" description="Peptidase S54 rhomboid" evidence="6">
    <location>
        <begin position="118"/>
        <end position="255"/>
    </location>
</feature>
<evidence type="ECO:0000259" key="6">
    <source>
        <dbReference type="Pfam" id="PF01694"/>
    </source>
</evidence>
<feature type="transmembrane region" description="Helical" evidence="5">
    <location>
        <begin position="272"/>
        <end position="291"/>
    </location>
</feature>
<dbReference type="GO" id="GO:0008233">
    <property type="term" value="F:peptidase activity"/>
    <property type="evidence" value="ECO:0007669"/>
    <property type="project" value="UniProtKB-KW"/>
</dbReference>
<dbReference type="InterPro" id="IPR022764">
    <property type="entry name" value="Peptidase_S54_rhomboid_dom"/>
</dbReference>
<evidence type="ECO:0000313" key="8">
    <source>
        <dbReference type="Proteomes" id="UP001207654"/>
    </source>
</evidence>
<keyword evidence="3 5" id="KW-1133">Transmembrane helix</keyword>
<accession>A0ABT4A4L7</accession>
<sequence length="579" mass="63909">MQQAELRVGDEESFLHPSELEEELRQGRLPCSAEVRYAPWTGTEFARLETIATLTSAVDAPAARAAARLARRPVPWATSLLCLLLILAFFLEVWLSQRGLELARRGAVGFESTILEAAWWSAWTAPWLHADLRHLVLNLPLLAYCCFRVERVLGMTGLVQVLLGASLGAALLLVPFSALPAVGSSSLAFGAWGAQLGLGLRLKEAIPSNQRSAYGWRSYILCAFFLMPGFSAPNVSVLAHVGGYFGGLAVSLWVLPETLAPRTGLGLTRLRALGVCLGLLALPAGLAWLLASSPTLLCALNRPGGVPKHGLELSLCWRMAKHPGSLAGLDAWQVGPSSDSALFAASHLLRQPDELDPELLQQDWERRLGESVIPSELPALQEGWRAWTFTAKNRRVFEQARVEGARIYRIGWYTQRTMAPPREAFYEAALRTVRLSESAELKGRREAWSKQQNAPQRAYEYAAALQEVGRYEEALAIFSGLETREDGWEWESTRARFQLCSTHPRLAACSGAWREDWLKKAELEDVEIRVPAIRWLVAEGRCAEAQEQALQLKGLPEVEPDEVKEALGTCEAPHSALPR</sequence>
<organism evidence="7 8">
    <name type="scientific">Archangium lansingense</name>
    <dbReference type="NCBI Taxonomy" id="2995310"/>
    <lineage>
        <taxon>Bacteria</taxon>
        <taxon>Pseudomonadati</taxon>
        <taxon>Myxococcota</taxon>
        <taxon>Myxococcia</taxon>
        <taxon>Myxococcales</taxon>
        <taxon>Cystobacterineae</taxon>
        <taxon>Archangiaceae</taxon>
        <taxon>Archangium</taxon>
    </lineage>
</organism>
<evidence type="ECO:0000256" key="5">
    <source>
        <dbReference type="SAM" id="Phobius"/>
    </source>
</evidence>
<dbReference type="SUPFAM" id="SSF144091">
    <property type="entry name" value="Rhomboid-like"/>
    <property type="match status" value="1"/>
</dbReference>
<dbReference type="RefSeq" id="WP_267534819.1">
    <property type="nucleotide sequence ID" value="NZ_JAPNKA010000001.1"/>
</dbReference>
<evidence type="ECO:0000313" key="7">
    <source>
        <dbReference type="EMBL" id="MCY1075907.1"/>
    </source>
</evidence>
<dbReference type="GO" id="GO:0006508">
    <property type="term" value="P:proteolysis"/>
    <property type="evidence" value="ECO:0007669"/>
    <property type="project" value="UniProtKB-KW"/>
</dbReference>
<keyword evidence="7" id="KW-0645">Protease</keyword>
<gene>
    <name evidence="7" type="ORF">OV287_15645</name>
</gene>
<dbReference type="EMBL" id="JAPNKA010000001">
    <property type="protein sequence ID" value="MCY1075907.1"/>
    <property type="molecule type" value="Genomic_DNA"/>
</dbReference>
<feature type="transmembrane region" description="Helical" evidence="5">
    <location>
        <begin position="214"/>
        <end position="231"/>
    </location>
</feature>
<comment type="subcellular location">
    <subcellularLocation>
        <location evidence="1">Membrane</location>
        <topology evidence="1">Multi-pass membrane protein</topology>
    </subcellularLocation>
</comment>
<dbReference type="InterPro" id="IPR035952">
    <property type="entry name" value="Rhomboid-like_sf"/>
</dbReference>
<keyword evidence="2 5" id="KW-0812">Transmembrane</keyword>
<feature type="transmembrane region" description="Helical" evidence="5">
    <location>
        <begin position="157"/>
        <end position="176"/>
    </location>
</feature>
<keyword evidence="4 5" id="KW-0472">Membrane</keyword>